<dbReference type="Pfam" id="PF00465">
    <property type="entry name" value="Fe-ADH"/>
    <property type="match status" value="1"/>
</dbReference>
<dbReference type="Gene3D" id="3.40.50.1970">
    <property type="match status" value="1"/>
</dbReference>
<accession>A0ABP2R127</accession>
<protein>
    <submittedName>
        <fullName evidence="4">PduQ protein, putative</fullName>
    </submittedName>
</protein>
<dbReference type="InterPro" id="IPR018211">
    <property type="entry name" value="ADH_Fe_CS"/>
</dbReference>
<sequence length="382" mass="41654">MQKIYLVPKIIFGDDALDYLEDMTNEQIVMITDRFIASLPSFIKIKEGLAANNAVTVFKDVVPDPLIENIIEGIRAFGETIPTVIIAIGGGSAIDAAKGIIYFACKTSAQIDRNLLQFIAIPTTSGTGSEVTDFAVITDKDKGVKYPLVEQDILPDVALLDTDLVMELPSTVTADTGIDVLTHAIEAYVSTNASTFSDALAEKAIKLVFENLPEAYAAGKANKVAREKMHQASTIAGLAFTMASLGINHSLAHAIGGKFHLVHGRINGVLLKNVILYNAGLLDNQRLPATDRALKKYGEIAQMIGVNIKNPKFAVQQLIQNIQRLLTQLDMPQTFSELKIDESQYINERSAIVQAALNDRCTPTNPRKPNISELESLLKRTY</sequence>
<feature type="domain" description="Alcohol dehydrogenase iron-type/glycerol dehydrogenase GldA" evidence="2">
    <location>
        <begin position="9"/>
        <end position="162"/>
    </location>
</feature>
<gene>
    <name evidence="4" type="ORF">SRA_04241</name>
</gene>
<dbReference type="Proteomes" id="UP000007815">
    <property type="component" value="Unassembled WGS sequence"/>
</dbReference>
<dbReference type="PANTHER" id="PTHR11496">
    <property type="entry name" value="ALCOHOL DEHYDROGENASE"/>
    <property type="match status" value="1"/>
</dbReference>
<dbReference type="Gene3D" id="1.20.1090.10">
    <property type="entry name" value="Dehydroquinate synthase-like - alpha domain"/>
    <property type="match status" value="1"/>
</dbReference>
<dbReference type="RefSeq" id="WP_003087938.1">
    <property type="nucleotide sequence ID" value="NZ_AJTZ01000005.1"/>
</dbReference>
<organism evidence="4 5">
    <name type="scientific">Streptococcus ratti FA-1 = DSM 20564</name>
    <dbReference type="NCBI Taxonomy" id="699248"/>
    <lineage>
        <taxon>Bacteria</taxon>
        <taxon>Bacillati</taxon>
        <taxon>Bacillota</taxon>
        <taxon>Bacilli</taxon>
        <taxon>Lactobacillales</taxon>
        <taxon>Streptococcaceae</taxon>
        <taxon>Streptococcus</taxon>
    </lineage>
</organism>
<name>A0ABP2R127_STRRT</name>
<feature type="domain" description="Fe-containing alcohol dehydrogenase-like C-terminal" evidence="3">
    <location>
        <begin position="173"/>
        <end position="382"/>
    </location>
</feature>
<dbReference type="CDD" id="cd08180">
    <property type="entry name" value="PDD"/>
    <property type="match status" value="1"/>
</dbReference>
<dbReference type="PANTHER" id="PTHR11496:SF83">
    <property type="entry name" value="HYDROXYACID-OXOACID TRANSHYDROGENASE, MITOCHONDRIAL"/>
    <property type="match status" value="1"/>
</dbReference>
<evidence type="ECO:0000256" key="1">
    <source>
        <dbReference type="ARBA" id="ARBA00023002"/>
    </source>
</evidence>
<dbReference type="InterPro" id="IPR001670">
    <property type="entry name" value="ADH_Fe/GldA"/>
</dbReference>
<evidence type="ECO:0000259" key="2">
    <source>
        <dbReference type="Pfam" id="PF00465"/>
    </source>
</evidence>
<proteinExistence type="predicted"/>
<evidence type="ECO:0000313" key="4">
    <source>
        <dbReference type="EMBL" id="EJN93716.1"/>
    </source>
</evidence>
<dbReference type="InterPro" id="IPR056798">
    <property type="entry name" value="ADH_Fe_C"/>
</dbReference>
<dbReference type="Pfam" id="PF25137">
    <property type="entry name" value="ADH_Fe_C"/>
    <property type="match status" value="1"/>
</dbReference>
<keyword evidence="5" id="KW-1185">Reference proteome</keyword>
<reference evidence="4 5" key="1">
    <citation type="submission" date="2009-12" db="EMBL/GenBank/DDBJ databases">
        <authorList>
            <person name="Lefebure T."/>
            <person name="Cornejo O.E."/>
            <person name="Pavinski Bitar P.D."/>
            <person name="Lang P."/>
            <person name="Stanhope M.J."/>
        </authorList>
    </citation>
    <scope>NUCLEOTIDE SEQUENCE [LARGE SCALE GENOMIC DNA]</scope>
    <source>
        <strain evidence="4 5">FA-1</strain>
    </source>
</reference>
<dbReference type="InterPro" id="IPR039697">
    <property type="entry name" value="Alcohol_dehydrogenase_Fe"/>
</dbReference>
<evidence type="ECO:0000313" key="5">
    <source>
        <dbReference type="Proteomes" id="UP000007815"/>
    </source>
</evidence>
<evidence type="ECO:0000259" key="3">
    <source>
        <dbReference type="Pfam" id="PF25137"/>
    </source>
</evidence>
<dbReference type="SUPFAM" id="SSF56796">
    <property type="entry name" value="Dehydroquinate synthase-like"/>
    <property type="match status" value="1"/>
</dbReference>
<keyword evidence="1" id="KW-0560">Oxidoreductase</keyword>
<dbReference type="EMBL" id="AJTZ01000005">
    <property type="protein sequence ID" value="EJN93716.1"/>
    <property type="molecule type" value="Genomic_DNA"/>
</dbReference>
<dbReference type="PROSITE" id="PS00913">
    <property type="entry name" value="ADH_IRON_1"/>
    <property type="match status" value="1"/>
</dbReference>
<comment type="caution">
    <text evidence="4">The sequence shown here is derived from an EMBL/GenBank/DDBJ whole genome shotgun (WGS) entry which is preliminary data.</text>
</comment>